<evidence type="ECO:0008006" key="3">
    <source>
        <dbReference type="Google" id="ProtNLM"/>
    </source>
</evidence>
<protein>
    <recommendedName>
        <fullName evidence="3">Carboxypeptidase-like regulatory domain-containing protein</fullName>
    </recommendedName>
</protein>
<accession>A0ABW3JUP1</accession>
<comment type="caution">
    <text evidence="1">The sequence shown here is derived from an EMBL/GenBank/DDBJ whole genome shotgun (WGS) entry which is preliminary data.</text>
</comment>
<sequence>MMKNLILVISTLFIILISFQNVIGQNSILVKGKVIDYDTNENLPGVKIETYNGKVLLNKTDTNLEDGSFALTTKNTTDKILFTSDYYYPIIIENINKINGNGLNIGQIQLIEIPIVFTRYISKKAEREGRREEKRKFKELKEGIIVRSNNRTYKMRLKKNKGEFTFYIDFKDFINN</sequence>
<reference evidence="2" key="1">
    <citation type="journal article" date="2019" name="Int. J. Syst. Evol. Microbiol.">
        <title>The Global Catalogue of Microorganisms (GCM) 10K type strain sequencing project: providing services to taxonomists for standard genome sequencing and annotation.</title>
        <authorList>
            <consortium name="The Broad Institute Genomics Platform"/>
            <consortium name="The Broad Institute Genome Sequencing Center for Infectious Disease"/>
            <person name="Wu L."/>
            <person name="Ma J."/>
        </authorList>
    </citation>
    <scope>NUCLEOTIDE SEQUENCE [LARGE SCALE GENOMIC DNA]</scope>
    <source>
        <strain evidence="2">CCUG 60527</strain>
    </source>
</reference>
<proteinExistence type="predicted"/>
<name>A0ABW3JUP1_9FLAO</name>
<dbReference type="SUPFAM" id="SSF49464">
    <property type="entry name" value="Carboxypeptidase regulatory domain-like"/>
    <property type="match status" value="1"/>
</dbReference>
<evidence type="ECO:0000313" key="1">
    <source>
        <dbReference type="EMBL" id="MFD0994245.1"/>
    </source>
</evidence>
<gene>
    <name evidence="1" type="ORF">ACFQ1U_13640</name>
</gene>
<dbReference type="RefSeq" id="WP_386109322.1">
    <property type="nucleotide sequence ID" value="NZ_JBHTJR010000059.1"/>
</dbReference>
<dbReference type="InterPro" id="IPR008969">
    <property type="entry name" value="CarboxyPept-like_regulatory"/>
</dbReference>
<dbReference type="Proteomes" id="UP001597062">
    <property type="component" value="Unassembled WGS sequence"/>
</dbReference>
<keyword evidence="2" id="KW-1185">Reference proteome</keyword>
<dbReference type="EMBL" id="JBHTJR010000059">
    <property type="protein sequence ID" value="MFD0994245.1"/>
    <property type="molecule type" value="Genomic_DNA"/>
</dbReference>
<organism evidence="1 2">
    <name type="scientific">Tenacibaculum geojense</name>
    <dbReference type="NCBI Taxonomy" id="915352"/>
    <lineage>
        <taxon>Bacteria</taxon>
        <taxon>Pseudomonadati</taxon>
        <taxon>Bacteroidota</taxon>
        <taxon>Flavobacteriia</taxon>
        <taxon>Flavobacteriales</taxon>
        <taxon>Flavobacteriaceae</taxon>
        <taxon>Tenacibaculum</taxon>
    </lineage>
</organism>
<evidence type="ECO:0000313" key="2">
    <source>
        <dbReference type="Proteomes" id="UP001597062"/>
    </source>
</evidence>